<comment type="subcellular location">
    <subcellularLocation>
        <location evidence="1">Bacterial flagellum basal body</location>
    </subcellularLocation>
    <subcellularLocation>
        <location evidence="2">Cell membrane</location>
        <topology evidence="2">Peripheral membrane protein</topology>
        <orientation evidence="2">Cytoplasmic side</orientation>
    </subcellularLocation>
</comment>
<feature type="domain" description="Flagellar motor switch protein FliG middle" evidence="12">
    <location>
        <begin position="152"/>
        <end position="223"/>
    </location>
</feature>
<keyword evidence="9" id="KW-0975">Bacterial flagellum</keyword>
<dbReference type="InterPro" id="IPR023087">
    <property type="entry name" value="Flg_Motor_Flig_C"/>
</dbReference>
<dbReference type="Pfam" id="PF01706">
    <property type="entry name" value="FliG_C"/>
    <property type="match status" value="1"/>
</dbReference>
<evidence type="ECO:0000259" key="13">
    <source>
        <dbReference type="Pfam" id="PF14842"/>
    </source>
</evidence>
<dbReference type="RefSeq" id="WP_311693023.1">
    <property type="nucleotide sequence ID" value="NZ_JAVRHL010000003.1"/>
</dbReference>
<evidence type="ECO:0000256" key="1">
    <source>
        <dbReference type="ARBA" id="ARBA00004117"/>
    </source>
</evidence>
<gene>
    <name evidence="14" type="ORF">RM543_14960</name>
</gene>
<evidence type="ECO:0000259" key="12">
    <source>
        <dbReference type="Pfam" id="PF14841"/>
    </source>
</evidence>
<keyword evidence="15" id="KW-1185">Reference proteome</keyword>
<dbReference type="PRINTS" id="PR00954">
    <property type="entry name" value="FLGMOTORFLIG"/>
</dbReference>
<evidence type="ECO:0000259" key="11">
    <source>
        <dbReference type="Pfam" id="PF01706"/>
    </source>
</evidence>
<feature type="domain" description="Flagellar motor switch protein FliG N-terminal" evidence="13">
    <location>
        <begin position="41"/>
        <end position="143"/>
    </location>
</feature>
<evidence type="ECO:0000256" key="3">
    <source>
        <dbReference type="ARBA" id="ARBA00010299"/>
    </source>
</evidence>
<dbReference type="InterPro" id="IPR000090">
    <property type="entry name" value="Flg_Motor_Flig"/>
</dbReference>
<keyword evidence="7" id="KW-0283">Flagellar rotation</keyword>
<dbReference type="Proteomes" id="UP001265259">
    <property type="component" value="Unassembled WGS sequence"/>
</dbReference>
<organism evidence="14 15">
    <name type="scientific">Tropicimonas omnivorans</name>
    <dbReference type="NCBI Taxonomy" id="3075590"/>
    <lineage>
        <taxon>Bacteria</taxon>
        <taxon>Pseudomonadati</taxon>
        <taxon>Pseudomonadota</taxon>
        <taxon>Alphaproteobacteria</taxon>
        <taxon>Rhodobacterales</taxon>
        <taxon>Roseobacteraceae</taxon>
        <taxon>Tropicimonas</taxon>
    </lineage>
</organism>
<protein>
    <recommendedName>
        <fullName evidence="4">Flagellar motor switch protein FliG</fullName>
    </recommendedName>
</protein>
<keyword evidence="8" id="KW-0472">Membrane</keyword>
<evidence type="ECO:0000256" key="6">
    <source>
        <dbReference type="ARBA" id="ARBA00022500"/>
    </source>
</evidence>
<feature type="domain" description="Flagellar motor switch protein FliG C-terminal" evidence="11">
    <location>
        <begin position="254"/>
        <end position="363"/>
    </location>
</feature>
<dbReference type="PANTHER" id="PTHR30534">
    <property type="entry name" value="FLAGELLAR MOTOR SWITCH PROTEIN FLIG"/>
    <property type="match status" value="1"/>
</dbReference>
<comment type="function">
    <text evidence="10">FliG is one of three proteins (FliG, FliN, FliM) that forms the rotor-mounted switch complex (C ring), located at the base of the basal body. This complex interacts with the CheY and CheZ chemotaxis proteins, in addition to contacting components of the motor that determine the direction of flagellar rotation.</text>
</comment>
<proteinExistence type="inferred from homology"/>
<comment type="caution">
    <text evidence="14">The sequence shown here is derived from an EMBL/GenBank/DDBJ whole genome shotgun (WGS) entry which is preliminary data.</text>
</comment>
<dbReference type="Pfam" id="PF14842">
    <property type="entry name" value="FliG_N"/>
    <property type="match status" value="1"/>
</dbReference>
<evidence type="ECO:0000313" key="15">
    <source>
        <dbReference type="Proteomes" id="UP001265259"/>
    </source>
</evidence>
<accession>A0ABU3DJU4</accession>
<keyword evidence="5" id="KW-1003">Cell membrane</keyword>
<dbReference type="Pfam" id="PF14841">
    <property type="entry name" value="FliG_M"/>
    <property type="match status" value="1"/>
</dbReference>
<evidence type="ECO:0000256" key="2">
    <source>
        <dbReference type="ARBA" id="ARBA00004413"/>
    </source>
</evidence>
<dbReference type="SUPFAM" id="SSF48029">
    <property type="entry name" value="FliG"/>
    <property type="match status" value="2"/>
</dbReference>
<evidence type="ECO:0000256" key="10">
    <source>
        <dbReference type="ARBA" id="ARBA00025598"/>
    </source>
</evidence>
<evidence type="ECO:0000256" key="8">
    <source>
        <dbReference type="ARBA" id="ARBA00023136"/>
    </source>
</evidence>
<evidence type="ECO:0000313" key="14">
    <source>
        <dbReference type="EMBL" id="MDT0683988.1"/>
    </source>
</evidence>
<dbReference type="EMBL" id="JAVRHL010000003">
    <property type="protein sequence ID" value="MDT0683988.1"/>
    <property type="molecule type" value="Genomic_DNA"/>
</dbReference>
<dbReference type="InterPro" id="IPR011002">
    <property type="entry name" value="FliG_a-hlx"/>
</dbReference>
<evidence type="ECO:0000256" key="4">
    <source>
        <dbReference type="ARBA" id="ARBA00021870"/>
    </source>
</evidence>
<evidence type="ECO:0000256" key="7">
    <source>
        <dbReference type="ARBA" id="ARBA00022779"/>
    </source>
</evidence>
<reference evidence="14 15" key="1">
    <citation type="submission" date="2023-09" db="EMBL/GenBank/DDBJ databases">
        <authorList>
            <person name="Rey-Velasco X."/>
        </authorList>
    </citation>
    <scope>NUCLEOTIDE SEQUENCE [LARGE SCALE GENOMIC DNA]</scope>
    <source>
        <strain evidence="14 15">F158</strain>
    </source>
</reference>
<name>A0ABU3DJU4_9RHOB</name>
<dbReference type="InterPro" id="IPR028263">
    <property type="entry name" value="FliG_N"/>
</dbReference>
<dbReference type="PANTHER" id="PTHR30534:SF0">
    <property type="entry name" value="FLAGELLAR MOTOR SWITCH PROTEIN FLIG"/>
    <property type="match status" value="1"/>
</dbReference>
<keyword evidence="6" id="KW-0145">Chemotaxis</keyword>
<sequence length="367" mass="39399">MPNDLQPLAIPMAMPLAMPIGENPPAGDAPLPARTGAGDHLTRKQKAAIVVRLMIEGDAALSLEDLAEGLQVSLAQQIASMGLVEKDVVEDVAAEFCEVLGRVGLTFPEGLADALDLLDGHISPATISRLRRESGVAAKGDPWLRIAGLDNERLLGVLEDEGVEVGAVLLSKLDVARAAILLGKLPGERARRLSYAISRTGRVAPDTVRRIGLSLAQQLDAEPATAFDIRPVERVGAILNSSRAATRDEVLEWLDETDSEFAAEVRKAIFTFSNIPARIDPRDVPKVVRVIEPGVLLKALAFAVGPLEPSRDFLLDNMSKRMADSLREEIEEQGPISDDDGEEAITAVISSIRELIDASEILLLAEE</sequence>
<dbReference type="Gene3D" id="1.10.220.30">
    <property type="match status" value="3"/>
</dbReference>
<evidence type="ECO:0000256" key="5">
    <source>
        <dbReference type="ARBA" id="ARBA00022475"/>
    </source>
</evidence>
<dbReference type="InterPro" id="IPR032779">
    <property type="entry name" value="FliG_M"/>
</dbReference>
<evidence type="ECO:0000256" key="9">
    <source>
        <dbReference type="ARBA" id="ARBA00023143"/>
    </source>
</evidence>
<comment type="similarity">
    <text evidence="3">Belongs to the FliG family.</text>
</comment>